<evidence type="ECO:0008006" key="3">
    <source>
        <dbReference type="Google" id="ProtNLM"/>
    </source>
</evidence>
<dbReference type="STRING" id="67767.A0A0J7JWM6"/>
<comment type="caution">
    <text evidence="1">The sequence shown here is derived from an EMBL/GenBank/DDBJ whole genome shotgun (WGS) entry which is preliminary data.</text>
</comment>
<keyword evidence="2" id="KW-1185">Reference proteome</keyword>
<dbReference type="PANTHER" id="PTHR31511">
    <property type="entry name" value="PROTEIN CBG23764"/>
    <property type="match status" value="1"/>
</dbReference>
<evidence type="ECO:0000313" key="1">
    <source>
        <dbReference type="EMBL" id="KMQ82568.1"/>
    </source>
</evidence>
<dbReference type="PANTHER" id="PTHR31511:SF12">
    <property type="entry name" value="RHO TERMINATION FACTOR N-TERMINAL DOMAIN-CONTAINING PROTEIN"/>
    <property type="match status" value="1"/>
</dbReference>
<dbReference type="GO" id="GO:0071897">
    <property type="term" value="P:DNA biosynthetic process"/>
    <property type="evidence" value="ECO:0007669"/>
    <property type="project" value="UniProtKB-ARBA"/>
</dbReference>
<dbReference type="PaxDb" id="67767-A0A0J7JWM6"/>
<name>A0A0J7JWM6_LASNI</name>
<dbReference type="OrthoDB" id="7690693at2759"/>
<dbReference type="InterPro" id="IPR023211">
    <property type="entry name" value="DNA_pol_palm_dom_sf"/>
</dbReference>
<proteinExistence type="predicted"/>
<dbReference type="SUPFAM" id="SSF56672">
    <property type="entry name" value="DNA/RNA polymerases"/>
    <property type="match status" value="1"/>
</dbReference>
<reference evidence="1 2" key="1">
    <citation type="submission" date="2015-04" db="EMBL/GenBank/DDBJ databases">
        <title>Lasius niger genome sequencing.</title>
        <authorList>
            <person name="Konorov E.A."/>
            <person name="Nikitin M.A."/>
            <person name="Kirill M.V."/>
            <person name="Chang P."/>
        </authorList>
    </citation>
    <scope>NUCLEOTIDE SEQUENCE [LARGE SCALE GENOMIC DNA]</scope>
    <source>
        <tissue evidence="1">Whole</tissue>
    </source>
</reference>
<gene>
    <name evidence="1" type="ORF">RF55_22538</name>
</gene>
<dbReference type="Gene3D" id="3.90.1600.10">
    <property type="entry name" value="Palm domain of DNA polymerase"/>
    <property type="match status" value="1"/>
</dbReference>
<feature type="non-terminal residue" evidence="1">
    <location>
        <position position="1"/>
    </location>
</feature>
<sequence>ILDISKTLMYDFHYNHIKNKYGTNARLLFTDTDSLCYEIATKDIYKDIAQDQQLYDTSDYPTDHPLHNNTNKKILGKFKDELSGEIVEEFVGLKPKMYSLKTARMEKKTAKGVAKELKHGQRIASSSHKIQTLRYGKVALCPIDTKRYLLENGNTSLAYGHYMLKV</sequence>
<dbReference type="EMBL" id="LBMM01024498">
    <property type="protein sequence ID" value="KMQ82568.1"/>
    <property type="molecule type" value="Genomic_DNA"/>
</dbReference>
<evidence type="ECO:0000313" key="2">
    <source>
        <dbReference type="Proteomes" id="UP000036403"/>
    </source>
</evidence>
<dbReference type="AlphaFoldDB" id="A0A0J7JWM6"/>
<dbReference type="InterPro" id="IPR043502">
    <property type="entry name" value="DNA/RNA_pol_sf"/>
</dbReference>
<protein>
    <recommendedName>
        <fullName evidence="3">DNA-directed DNA polymerase</fullName>
    </recommendedName>
</protein>
<accession>A0A0J7JWM6</accession>
<dbReference type="Proteomes" id="UP000036403">
    <property type="component" value="Unassembled WGS sequence"/>
</dbReference>
<organism evidence="1 2">
    <name type="scientific">Lasius niger</name>
    <name type="common">Black garden ant</name>
    <dbReference type="NCBI Taxonomy" id="67767"/>
    <lineage>
        <taxon>Eukaryota</taxon>
        <taxon>Metazoa</taxon>
        <taxon>Ecdysozoa</taxon>
        <taxon>Arthropoda</taxon>
        <taxon>Hexapoda</taxon>
        <taxon>Insecta</taxon>
        <taxon>Pterygota</taxon>
        <taxon>Neoptera</taxon>
        <taxon>Endopterygota</taxon>
        <taxon>Hymenoptera</taxon>
        <taxon>Apocrita</taxon>
        <taxon>Aculeata</taxon>
        <taxon>Formicoidea</taxon>
        <taxon>Formicidae</taxon>
        <taxon>Formicinae</taxon>
        <taxon>Lasius</taxon>
        <taxon>Lasius</taxon>
    </lineage>
</organism>